<evidence type="ECO:0000313" key="4">
    <source>
        <dbReference type="Proteomes" id="UP000053051"/>
    </source>
</evidence>
<dbReference type="OrthoDB" id="68195at2"/>
<dbReference type="InterPro" id="IPR035940">
    <property type="entry name" value="CAP_sf"/>
</dbReference>
<protein>
    <submittedName>
        <fullName evidence="3">Transporter</fullName>
    </submittedName>
</protein>
<feature type="chain" id="PRO_5004019863" evidence="1">
    <location>
        <begin position="24"/>
        <end position="181"/>
    </location>
</feature>
<proteinExistence type="predicted"/>
<gene>
    <name evidence="3" type="ORF">RINTHH_6210</name>
</gene>
<organism evidence="3 4">
    <name type="scientific">Richelia intracellularis HH01</name>
    <dbReference type="NCBI Taxonomy" id="1165094"/>
    <lineage>
        <taxon>Bacteria</taxon>
        <taxon>Bacillati</taxon>
        <taxon>Cyanobacteriota</taxon>
        <taxon>Cyanophyceae</taxon>
        <taxon>Nostocales</taxon>
        <taxon>Nostocaceae</taxon>
        <taxon>Richelia</taxon>
    </lineage>
</organism>
<name>M1X4W0_9NOST</name>
<reference evidence="4" key="2">
    <citation type="submission" date="2016-01" db="EMBL/GenBank/DDBJ databases">
        <title>Diatom-associated endosymboitic cyanobacterium lacks core nitrogen metabolism enzymes.</title>
        <authorList>
            <person name="Hilton J.A."/>
            <person name="Foster R.A."/>
            <person name="Tripp H.J."/>
            <person name="Carter B.J."/>
            <person name="Zehr J.P."/>
            <person name="Villareal T.A."/>
        </authorList>
    </citation>
    <scope>NUCLEOTIDE SEQUENCE [LARGE SCALE GENOMIC DNA]</scope>
    <source>
        <strain evidence="4">HH01</strain>
    </source>
</reference>
<dbReference type="SUPFAM" id="SSF55797">
    <property type="entry name" value="PR-1-like"/>
    <property type="match status" value="1"/>
</dbReference>
<keyword evidence="1" id="KW-0732">Signal</keyword>
<dbReference type="Proteomes" id="UP000053051">
    <property type="component" value="Unassembled WGS sequence"/>
</dbReference>
<dbReference type="RefSeq" id="WP_008232595.1">
    <property type="nucleotide sequence ID" value="NZ_CAIY01000027.1"/>
</dbReference>
<comment type="caution">
    <text evidence="3">The sequence shown here is derived from an EMBL/GenBank/DDBJ whole genome shotgun (WGS) entry which is preliminary data.</text>
</comment>
<dbReference type="Gene3D" id="3.40.33.10">
    <property type="entry name" value="CAP"/>
    <property type="match status" value="1"/>
</dbReference>
<dbReference type="CDD" id="cd05379">
    <property type="entry name" value="CAP_bacterial"/>
    <property type="match status" value="1"/>
</dbReference>
<dbReference type="InterPro" id="IPR014044">
    <property type="entry name" value="CAP_dom"/>
</dbReference>
<evidence type="ECO:0000313" key="3">
    <source>
        <dbReference type="EMBL" id="CCH66776.1"/>
    </source>
</evidence>
<reference evidence="3 4" key="1">
    <citation type="submission" date="2012-05" db="EMBL/GenBank/DDBJ databases">
        <authorList>
            <person name="Hilton J."/>
        </authorList>
    </citation>
    <scope>NUCLEOTIDE SEQUENCE [LARGE SCALE GENOMIC DNA]</scope>
    <source>
        <strain evidence="3 4">HH01</strain>
    </source>
</reference>
<dbReference type="Pfam" id="PF00188">
    <property type="entry name" value="CAP"/>
    <property type="match status" value="1"/>
</dbReference>
<evidence type="ECO:0000259" key="2">
    <source>
        <dbReference type="Pfam" id="PF00188"/>
    </source>
</evidence>
<accession>M1X4W0</accession>
<dbReference type="PANTHER" id="PTHR31157">
    <property type="entry name" value="SCP DOMAIN-CONTAINING PROTEIN"/>
    <property type="match status" value="1"/>
</dbReference>
<keyword evidence="4" id="KW-1185">Reference proteome</keyword>
<feature type="signal peptide" evidence="1">
    <location>
        <begin position="1"/>
        <end position="23"/>
    </location>
</feature>
<dbReference type="AlphaFoldDB" id="M1X4W0"/>
<sequence length="181" mass="20098">MFRRTAFGIALSLLVLGSGLTTIPVPGHTSTKKTTGGQTNLNTSNLLTKLTSFHASLIEKSVFEKINHYRVRRGLKKLALNGTISRQARYHSQNMALKKVPLSHQGFKQRVSVIPIPYNSASENVAYNQGYSDPAAQAVEAWLNSHKHLENIQGSFHLTGVGVAINDRRQVYITQIFLRTK</sequence>
<evidence type="ECO:0000256" key="1">
    <source>
        <dbReference type="SAM" id="SignalP"/>
    </source>
</evidence>
<dbReference type="PANTHER" id="PTHR31157:SF1">
    <property type="entry name" value="SCP DOMAIN-CONTAINING PROTEIN"/>
    <property type="match status" value="1"/>
</dbReference>
<dbReference type="EMBL" id="CAIY01000027">
    <property type="protein sequence ID" value="CCH66776.1"/>
    <property type="molecule type" value="Genomic_DNA"/>
</dbReference>
<feature type="domain" description="SCP" evidence="2">
    <location>
        <begin position="64"/>
        <end position="177"/>
    </location>
</feature>
<dbReference type="STRING" id="1165094.RINTHH_6210"/>